<accession>A0ABN7WCQ2</accession>
<gene>
    <name evidence="1" type="ORF">GMARGA_LOCUS29010</name>
</gene>
<sequence length="66" mass="7417">LEVLSSLQETENEIQKWIGFVPAINVYYKIGSSGVYYLARKPKIAEQRLNEGVWAIVTTAAIDAFI</sequence>
<evidence type="ECO:0000313" key="2">
    <source>
        <dbReference type="Proteomes" id="UP000789901"/>
    </source>
</evidence>
<feature type="non-terminal residue" evidence="1">
    <location>
        <position position="1"/>
    </location>
</feature>
<reference evidence="1 2" key="1">
    <citation type="submission" date="2021-06" db="EMBL/GenBank/DDBJ databases">
        <authorList>
            <person name="Kallberg Y."/>
            <person name="Tangrot J."/>
            <person name="Rosling A."/>
        </authorList>
    </citation>
    <scope>NUCLEOTIDE SEQUENCE [LARGE SCALE GENOMIC DNA]</scope>
    <source>
        <strain evidence="1 2">120-4 pot B 10/14</strain>
    </source>
</reference>
<protein>
    <submittedName>
        <fullName evidence="1">38321_t:CDS:1</fullName>
    </submittedName>
</protein>
<dbReference type="EMBL" id="CAJVQB010038276">
    <property type="protein sequence ID" value="CAG8826052.1"/>
    <property type="molecule type" value="Genomic_DNA"/>
</dbReference>
<comment type="caution">
    <text evidence="1">The sequence shown here is derived from an EMBL/GenBank/DDBJ whole genome shotgun (WGS) entry which is preliminary data.</text>
</comment>
<keyword evidence="2" id="KW-1185">Reference proteome</keyword>
<organism evidence="1 2">
    <name type="scientific">Gigaspora margarita</name>
    <dbReference type="NCBI Taxonomy" id="4874"/>
    <lineage>
        <taxon>Eukaryota</taxon>
        <taxon>Fungi</taxon>
        <taxon>Fungi incertae sedis</taxon>
        <taxon>Mucoromycota</taxon>
        <taxon>Glomeromycotina</taxon>
        <taxon>Glomeromycetes</taxon>
        <taxon>Diversisporales</taxon>
        <taxon>Gigasporaceae</taxon>
        <taxon>Gigaspora</taxon>
    </lineage>
</organism>
<name>A0ABN7WCQ2_GIGMA</name>
<proteinExistence type="predicted"/>
<dbReference type="Proteomes" id="UP000789901">
    <property type="component" value="Unassembled WGS sequence"/>
</dbReference>
<evidence type="ECO:0000313" key="1">
    <source>
        <dbReference type="EMBL" id="CAG8826052.1"/>
    </source>
</evidence>